<evidence type="ECO:0000313" key="3">
    <source>
        <dbReference type="EMBL" id="KAK4039133.1"/>
    </source>
</evidence>
<feature type="compositionally biased region" description="Low complexity" evidence="2">
    <location>
        <begin position="87"/>
        <end position="101"/>
    </location>
</feature>
<keyword evidence="4" id="KW-1185">Reference proteome</keyword>
<protein>
    <submittedName>
        <fullName evidence="3">Uncharacterized protein</fullName>
    </submittedName>
</protein>
<feature type="region of interest" description="Disordered" evidence="2">
    <location>
        <begin position="22"/>
        <end position="110"/>
    </location>
</feature>
<dbReference type="AlphaFoldDB" id="A0AAN6PFG6"/>
<sequence>MDVSPRRPAGLPVSSTWIGPCLSRRRRRRREAPLSENQALERETLPILAPRPTADSRSVAGEMTTPAVVVSTPSDAASPGDDLEPVAGTTPGPTPGTRAPAVFRPPPPSPSERFAWRDHAAADQAGVHGHDGLPPCAFPDCVKEAKDAGLAGSDKKTPITNSMMKAYVAMRVGANSVAVGGTEPLLARLFHPELVWDLGAPRMVHDIQQSMNPNLPDNPNRPEVYYYDPYFVQSHVPIPPGYGMEAVQESLDDKWPCLTTAFGGQPSPRDPNTTHDNENDKGKGEGKEIAKDPADAVPADYDPFVMDAMVSPGTRFPFNPYFDDGWVSDDEGHPGLTRISPCTFARWATDCAPTKPKEGKEPVIPTRSSSLRCLEPKQRTKSPLAETPPRPASTLISEIDAVEAVKEIGALKRSLTRLIKEKEQLRGDIEALHKEREELEAKMRAE</sequence>
<feature type="region of interest" description="Disordered" evidence="2">
    <location>
        <begin position="260"/>
        <end position="296"/>
    </location>
</feature>
<feature type="region of interest" description="Disordered" evidence="2">
    <location>
        <begin position="353"/>
        <end position="392"/>
    </location>
</feature>
<comment type="caution">
    <text evidence="3">The sequence shown here is derived from an EMBL/GenBank/DDBJ whole genome shotgun (WGS) entry which is preliminary data.</text>
</comment>
<feature type="compositionally biased region" description="Basic and acidic residues" evidence="2">
    <location>
        <begin position="272"/>
        <end position="294"/>
    </location>
</feature>
<accession>A0AAN6PFG6</accession>
<reference evidence="4" key="1">
    <citation type="journal article" date="2023" name="Mol. Phylogenet. Evol.">
        <title>Genome-scale phylogeny and comparative genomics of the fungal order Sordariales.</title>
        <authorList>
            <person name="Hensen N."/>
            <person name="Bonometti L."/>
            <person name="Westerberg I."/>
            <person name="Brannstrom I.O."/>
            <person name="Guillou S."/>
            <person name="Cros-Aarteil S."/>
            <person name="Calhoun S."/>
            <person name="Haridas S."/>
            <person name="Kuo A."/>
            <person name="Mondo S."/>
            <person name="Pangilinan J."/>
            <person name="Riley R."/>
            <person name="LaButti K."/>
            <person name="Andreopoulos B."/>
            <person name="Lipzen A."/>
            <person name="Chen C."/>
            <person name="Yan M."/>
            <person name="Daum C."/>
            <person name="Ng V."/>
            <person name="Clum A."/>
            <person name="Steindorff A."/>
            <person name="Ohm R.A."/>
            <person name="Martin F."/>
            <person name="Silar P."/>
            <person name="Natvig D.O."/>
            <person name="Lalanne C."/>
            <person name="Gautier V."/>
            <person name="Ament-Velasquez S.L."/>
            <person name="Kruys A."/>
            <person name="Hutchinson M.I."/>
            <person name="Powell A.J."/>
            <person name="Barry K."/>
            <person name="Miller A.N."/>
            <person name="Grigoriev I.V."/>
            <person name="Debuchy R."/>
            <person name="Gladieux P."/>
            <person name="Hiltunen Thoren M."/>
            <person name="Johannesson H."/>
        </authorList>
    </citation>
    <scope>NUCLEOTIDE SEQUENCE [LARGE SCALE GENOMIC DNA]</scope>
    <source>
        <strain evidence="4">CBS 284.82</strain>
    </source>
</reference>
<dbReference type="Proteomes" id="UP001303115">
    <property type="component" value="Unassembled WGS sequence"/>
</dbReference>
<gene>
    <name evidence="3" type="ORF">C8A01DRAFT_36895</name>
</gene>
<evidence type="ECO:0000256" key="2">
    <source>
        <dbReference type="SAM" id="MobiDB-lite"/>
    </source>
</evidence>
<evidence type="ECO:0000313" key="4">
    <source>
        <dbReference type="Proteomes" id="UP001303115"/>
    </source>
</evidence>
<organism evidence="3 4">
    <name type="scientific">Parachaetomium inaequale</name>
    <dbReference type="NCBI Taxonomy" id="2588326"/>
    <lineage>
        <taxon>Eukaryota</taxon>
        <taxon>Fungi</taxon>
        <taxon>Dikarya</taxon>
        <taxon>Ascomycota</taxon>
        <taxon>Pezizomycotina</taxon>
        <taxon>Sordariomycetes</taxon>
        <taxon>Sordariomycetidae</taxon>
        <taxon>Sordariales</taxon>
        <taxon>Chaetomiaceae</taxon>
        <taxon>Parachaetomium</taxon>
    </lineage>
</organism>
<keyword evidence="1" id="KW-0175">Coiled coil</keyword>
<name>A0AAN6PFG6_9PEZI</name>
<proteinExistence type="predicted"/>
<feature type="coiled-coil region" evidence="1">
    <location>
        <begin position="408"/>
        <end position="442"/>
    </location>
</feature>
<evidence type="ECO:0000256" key="1">
    <source>
        <dbReference type="SAM" id="Coils"/>
    </source>
</evidence>
<dbReference type="EMBL" id="MU854409">
    <property type="protein sequence ID" value="KAK4039133.1"/>
    <property type="molecule type" value="Genomic_DNA"/>
</dbReference>